<dbReference type="InParanoid" id="A0A1S3J0Y4"/>
<accession>A0A1S3J0Y4</accession>
<feature type="chain" id="PRO_5010273555" evidence="1">
    <location>
        <begin position="23"/>
        <end position="243"/>
    </location>
</feature>
<evidence type="ECO:0000313" key="3">
    <source>
        <dbReference type="RefSeq" id="XP_013404102.1"/>
    </source>
</evidence>
<evidence type="ECO:0000313" key="2">
    <source>
        <dbReference type="Proteomes" id="UP000085678"/>
    </source>
</evidence>
<dbReference type="KEGG" id="lak:106169244"/>
<reference evidence="3" key="1">
    <citation type="submission" date="2025-08" db="UniProtKB">
        <authorList>
            <consortium name="RefSeq"/>
        </authorList>
    </citation>
    <scope>IDENTIFICATION</scope>
    <source>
        <tissue evidence="3">Gonads</tissue>
    </source>
</reference>
<dbReference type="AlphaFoldDB" id="A0A1S3J0Y4"/>
<feature type="signal peptide" evidence="1">
    <location>
        <begin position="1"/>
        <end position="22"/>
    </location>
</feature>
<keyword evidence="1" id="KW-0732">Signal</keyword>
<organism evidence="2 3">
    <name type="scientific">Lingula anatina</name>
    <name type="common">Brachiopod</name>
    <name type="synonym">Lingula unguis</name>
    <dbReference type="NCBI Taxonomy" id="7574"/>
    <lineage>
        <taxon>Eukaryota</taxon>
        <taxon>Metazoa</taxon>
        <taxon>Spiralia</taxon>
        <taxon>Lophotrochozoa</taxon>
        <taxon>Brachiopoda</taxon>
        <taxon>Linguliformea</taxon>
        <taxon>Lingulata</taxon>
        <taxon>Lingulida</taxon>
        <taxon>Linguloidea</taxon>
        <taxon>Lingulidae</taxon>
        <taxon>Lingula</taxon>
    </lineage>
</organism>
<protein>
    <submittedName>
        <fullName evidence="3">Uncharacterized protein LOC106169244</fullName>
    </submittedName>
</protein>
<evidence type="ECO:0000256" key="1">
    <source>
        <dbReference type="SAM" id="SignalP"/>
    </source>
</evidence>
<dbReference type="GeneID" id="106169244"/>
<name>A0A1S3J0Y4_LINAN</name>
<dbReference type="Proteomes" id="UP000085678">
    <property type="component" value="Unplaced"/>
</dbReference>
<dbReference type="RefSeq" id="XP_013404102.1">
    <property type="nucleotide sequence ID" value="XM_013548648.2"/>
</dbReference>
<dbReference type="Gene3D" id="2.60.120.260">
    <property type="entry name" value="Galactose-binding domain-like"/>
    <property type="match status" value="1"/>
</dbReference>
<gene>
    <name evidence="3" type="primary">LOC106169244</name>
</gene>
<keyword evidence="2" id="KW-1185">Reference proteome</keyword>
<sequence length="243" mass="26947">MPVLRTEAQILFIYLAIVGVNFSETKTVSGHVYVDNYFKLYVNGGFIADDTLFKPQTATAVSFDVGDGGENVFAIWAADNADNLTTLEYNDTQVGDGGLRMVLDDGTVTSSAWKCKTFFRGPIDLNCTSGPKPWTTCRGEHFTMPENWWTKNFTTDDTWVSATEFTDEEVGWGRAPREGEGINPRTISWGQSRFIWTSSLLYDNTVVCRYTTPATPGGGTSLGTRLSGLTYAMVFLSLLRKLF</sequence>
<dbReference type="OrthoDB" id="6132182at2759"/>
<proteinExistence type="predicted"/>